<comment type="caution">
    <text evidence="9">The sequence shown here is derived from an EMBL/GenBank/DDBJ whole genome shotgun (WGS) entry which is preliminary data.</text>
</comment>
<gene>
    <name evidence="9" type="ORF">BASA50_002538</name>
</gene>
<evidence type="ECO:0000313" key="10">
    <source>
        <dbReference type="Proteomes" id="UP001648503"/>
    </source>
</evidence>
<evidence type="ECO:0000256" key="6">
    <source>
        <dbReference type="SAM" id="Coils"/>
    </source>
</evidence>
<evidence type="ECO:0000256" key="1">
    <source>
        <dbReference type="ARBA" id="ARBA00004123"/>
    </source>
</evidence>
<dbReference type="InterPro" id="IPR005647">
    <property type="entry name" value="Mnd1"/>
</dbReference>
<evidence type="ECO:0000256" key="4">
    <source>
        <dbReference type="ARBA" id="ARBA00023242"/>
    </source>
</evidence>
<keyword evidence="4 5" id="KW-0539">Nucleus</keyword>
<dbReference type="PIRSF" id="PIRSF026991">
    <property type="entry name" value="Mnd1"/>
    <property type="match status" value="1"/>
</dbReference>
<dbReference type="InterPro" id="IPR040661">
    <property type="entry name" value="LZ3wCH"/>
</dbReference>
<evidence type="ECO:0000259" key="7">
    <source>
        <dbReference type="Pfam" id="PF03962"/>
    </source>
</evidence>
<sequence length="206" mass="23686">MSKRAKPLLLEEKRRRMLSIFHETKSFFNLKEIEKIAPKSKGIIEKSVKEVVDGLVADNLIQMEKIGASNYYWSFPDANAHQARMRLEAVSEELVAIKEKERQIQLEMSDAMSARQETHERRLVIAELEAASLLEAKLTLEVDRYKDSDPEVLRAKELGANIAFEAANRWTDNIFALQRYCRNSFGVNNADFCSQFFIPDDLDNVS</sequence>
<name>A0ABQ8FL16_9FUNG</name>
<dbReference type="Proteomes" id="UP001648503">
    <property type="component" value="Unassembled WGS sequence"/>
</dbReference>
<organism evidence="9 10">
    <name type="scientific">Batrachochytrium salamandrivorans</name>
    <dbReference type="NCBI Taxonomy" id="1357716"/>
    <lineage>
        <taxon>Eukaryota</taxon>
        <taxon>Fungi</taxon>
        <taxon>Fungi incertae sedis</taxon>
        <taxon>Chytridiomycota</taxon>
        <taxon>Chytridiomycota incertae sedis</taxon>
        <taxon>Chytridiomycetes</taxon>
        <taxon>Rhizophydiales</taxon>
        <taxon>Rhizophydiales incertae sedis</taxon>
        <taxon>Batrachochytrium</taxon>
    </lineage>
</organism>
<reference evidence="9 10" key="1">
    <citation type="submission" date="2021-02" db="EMBL/GenBank/DDBJ databases">
        <title>Variation within the Batrachochytrium salamandrivorans European outbreak.</title>
        <authorList>
            <person name="Kelly M."/>
            <person name="Pasmans F."/>
            <person name="Shea T.P."/>
            <person name="Munoz J.F."/>
            <person name="Carranza S."/>
            <person name="Cuomo C.A."/>
            <person name="Martel A."/>
        </authorList>
    </citation>
    <scope>NUCLEOTIDE SEQUENCE [LARGE SCALE GENOMIC DNA]</scope>
    <source>
        <strain evidence="9 10">AMFP18/2</strain>
    </source>
</reference>
<comment type="similarity">
    <text evidence="2 5">Belongs to the MND1 family.</text>
</comment>
<accession>A0ABQ8FL16</accession>
<dbReference type="EMBL" id="JAFCIX010000047">
    <property type="protein sequence ID" value="KAH6600146.1"/>
    <property type="molecule type" value="Genomic_DNA"/>
</dbReference>
<dbReference type="Pfam" id="PF18517">
    <property type="entry name" value="LZ3wCH"/>
    <property type="match status" value="1"/>
</dbReference>
<evidence type="ECO:0000256" key="5">
    <source>
        <dbReference type="PIRNR" id="PIRNR026991"/>
    </source>
</evidence>
<dbReference type="Pfam" id="PF03962">
    <property type="entry name" value="Mnd1"/>
    <property type="match status" value="1"/>
</dbReference>
<keyword evidence="3 6" id="KW-0175">Coiled coil</keyword>
<feature type="domain" description="Mnd1 HTH" evidence="7">
    <location>
        <begin position="17"/>
        <end position="76"/>
    </location>
</feature>
<comment type="function">
    <text evidence="5">Required for proper homologous chromosome pairing and efficient cross-over and intragenic recombination during meiosis.</text>
</comment>
<feature type="coiled-coil region" evidence="6">
    <location>
        <begin position="80"/>
        <end position="117"/>
    </location>
</feature>
<dbReference type="InterPro" id="IPR040453">
    <property type="entry name" value="Mnd1_HTH"/>
</dbReference>
<feature type="domain" description="Leucine zipper with capping helix" evidence="8">
    <location>
        <begin position="154"/>
        <end position="204"/>
    </location>
</feature>
<protein>
    <recommendedName>
        <fullName evidence="5">Meiotic nuclear division protein 1</fullName>
    </recommendedName>
</protein>
<keyword evidence="10" id="KW-1185">Reference proteome</keyword>
<evidence type="ECO:0000313" key="9">
    <source>
        <dbReference type="EMBL" id="KAH6600146.1"/>
    </source>
</evidence>
<comment type="subcellular location">
    <subcellularLocation>
        <location evidence="1 5">Nucleus</location>
    </subcellularLocation>
</comment>
<evidence type="ECO:0000256" key="2">
    <source>
        <dbReference type="ARBA" id="ARBA00005981"/>
    </source>
</evidence>
<evidence type="ECO:0000259" key="8">
    <source>
        <dbReference type="Pfam" id="PF18517"/>
    </source>
</evidence>
<proteinExistence type="inferred from homology"/>
<evidence type="ECO:0000256" key="3">
    <source>
        <dbReference type="ARBA" id="ARBA00023054"/>
    </source>
</evidence>